<accession>A0A448ZHT0</accession>
<protein>
    <submittedName>
        <fullName evidence="1">Uncharacterized protein</fullName>
    </submittedName>
</protein>
<gene>
    <name evidence="1" type="ORF">PSNMU_V1.4_AUG-EV-PASAV3_0085230</name>
</gene>
<evidence type="ECO:0000313" key="2">
    <source>
        <dbReference type="Proteomes" id="UP000291116"/>
    </source>
</evidence>
<dbReference type="AlphaFoldDB" id="A0A448ZHT0"/>
<reference evidence="1 2" key="1">
    <citation type="submission" date="2019-01" db="EMBL/GenBank/DDBJ databases">
        <authorList>
            <person name="Ferrante I. M."/>
        </authorList>
    </citation>
    <scope>NUCLEOTIDE SEQUENCE [LARGE SCALE GENOMIC DNA]</scope>
    <source>
        <strain evidence="1 2">B856</strain>
    </source>
</reference>
<proteinExistence type="predicted"/>
<organism evidence="1 2">
    <name type="scientific">Pseudo-nitzschia multistriata</name>
    <dbReference type="NCBI Taxonomy" id="183589"/>
    <lineage>
        <taxon>Eukaryota</taxon>
        <taxon>Sar</taxon>
        <taxon>Stramenopiles</taxon>
        <taxon>Ochrophyta</taxon>
        <taxon>Bacillariophyta</taxon>
        <taxon>Bacillariophyceae</taxon>
        <taxon>Bacillariophycidae</taxon>
        <taxon>Bacillariales</taxon>
        <taxon>Bacillariaceae</taxon>
        <taxon>Pseudo-nitzschia</taxon>
    </lineage>
</organism>
<sequence length="86" mass="9022">MSSIPRVLTNKTVLTGITNSGLNDFSVIKPIFGKAARMGKVISTAPTVVSPKMKGTFTADLNAVRSWGPSNLGKPNCVLKGIKFGS</sequence>
<keyword evidence="2" id="KW-1185">Reference proteome</keyword>
<name>A0A448ZHT0_9STRA</name>
<evidence type="ECO:0000313" key="1">
    <source>
        <dbReference type="EMBL" id="VEU41595.1"/>
    </source>
</evidence>
<dbReference type="EMBL" id="CAACVS010000366">
    <property type="protein sequence ID" value="VEU41595.1"/>
    <property type="molecule type" value="Genomic_DNA"/>
</dbReference>
<dbReference type="Proteomes" id="UP000291116">
    <property type="component" value="Unassembled WGS sequence"/>
</dbReference>
<dbReference type="OrthoDB" id="39329at2759"/>